<gene>
    <name evidence="2" type="ORF">M514_08044</name>
</gene>
<organism evidence="2">
    <name type="scientific">Trichuris suis</name>
    <name type="common">pig whipworm</name>
    <dbReference type="NCBI Taxonomy" id="68888"/>
    <lineage>
        <taxon>Eukaryota</taxon>
        <taxon>Metazoa</taxon>
        <taxon>Ecdysozoa</taxon>
        <taxon>Nematoda</taxon>
        <taxon>Enoplea</taxon>
        <taxon>Dorylaimia</taxon>
        <taxon>Trichinellida</taxon>
        <taxon>Trichuridae</taxon>
        <taxon>Trichuris</taxon>
    </lineage>
</organism>
<dbReference type="AlphaFoldDB" id="A0A085NUS0"/>
<evidence type="ECO:0000313" key="2">
    <source>
        <dbReference type="EMBL" id="KFD73216.1"/>
    </source>
</evidence>
<accession>A0A085NUS0</accession>
<dbReference type="Proteomes" id="UP000030758">
    <property type="component" value="Unassembled WGS sequence"/>
</dbReference>
<name>A0A085NUS0_9BILA</name>
<proteinExistence type="predicted"/>
<feature type="region of interest" description="Disordered" evidence="1">
    <location>
        <begin position="1"/>
        <end position="26"/>
    </location>
</feature>
<feature type="region of interest" description="Disordered" evidence="1">
    <location>
        <begin position="89"/>
        <end position="116"/>
    </location>
</feature>
<evidence type="ECO:0000256" key="1">
    <source>
        <dbReference type="SAM" id="MobiDB-lite"/>
    </source>
</evidence>
<sequence length="135" mass="15285">MRPRRYSDPHTAAVDAAKASVEQKEAEPKIRCTLSALTLSSLGRQISDESRPWRHSGFLSNLHIHMQIAAEGFWCCKGSAVVGGRKFVQQQRANKREEEKKKKKKKTRFTKGGDVRAHPFGGRQLLKQFFSVTFA</sequence>
<protein>
    <submittedName>
        <fullName evidence="2">Uncharacterized protein</fullName>
    </submittedName>
</protein>
<reference evidence="2" key="1">
    <citation type="journal article" date="2014" name="Nat. Genet.">
        <title>Genome and transcriptome of the porcine whipworm Trichuris suis.</title>
        <authorList>
            <person name="Jex A.R."/>
            <person name="Nejsum P."/>
            <person name="Schwarz E.M."/>
            <person name="Hu L."/>
            <person name="Young N.D."/>
            <person name="Hall R.S."/>
            <person name="Korhonen P.K."/>
            <person name="Liao S."/>
            <person name="Thamsborg S."/>
            <person name="Xia J."/>
            <person name="Xu P."/>
            <person name="Wang S."/>
            <person name="Scheerlinck J.P."/>
            <person name="Hofmann A."/>
            <person name="Sternberg P.W."/>
            <person name="Wang J."/>
            <person name="Gasser R.B."/>
        </authorList>
    </citation>
    <scope>NUCLEOTIDE SEQUENCE [LARGE SCALE GENOMIC DNA]</scope>
    <source>
        <strain evidence="2">DCEP-RM93F</strain>
    </source>
</reference>
<dbReference type="EMBL" id="KL367474">
    <property type="protein sequence ID" value="KFD73216.1"/>
    <property type="molecule type" value="Genomic_DNA"/>
</dbReference>